<dbReference type="EMBL" id="MT142850">
    <property type="protein sequence ID" value="QJA89504.1"/>
    <property type="molecule type" value="Genomic_DNA"/>
</dbReference>
<dbReference type="EMBL" id="MT141925">
    <property type="protein sequence ID" value="QJA72106.1"/>
    <property type="molecule type" value="Genomic_DNA"/>
</dbReference>
<evidence type="ECO:0000313" key="2">
    <source>
        <dbReference type="EMBL" id="QJA89504.1"/>
    </source>
</evidence>
<accession>A0A6M3JQ90</accession>
<sequence length="101" mass="11691">MSYRNTFITSVIYCRDCRMLFEDFLPTNYDDIANVSLNYYELCTLKNSSVGFFYGTINSSVEWGAKSMVSLWKDAMSKLNFCSPLLIMTEYEILTLGIKED</sequence>
<dbReference type="AlphaFoldDB" id="A0A6M3JQ90"/>
<reference evidence="1" key="1">
    <citation type="submission" date="2020-03" db="EMBL/GenBank/DDBJ databases">
        <title>The deep terrestrial virosphere.</title>
        <authorList>
            <person name="Holmfeldt K."/>
            <person name="Nilsson E."/>
            <person name="Simone D."/>
            <person name="Lopez-Fernandez M."/>
            <person name="Wu X."/>
            <person name="de Brujin I."/>
            <person name="Lundin D."/>
            <person name="Andersson A."/>
            <person name="Bertilsson S."/>
            <person name="Dopson M."/>
        </authorList>
    </citation>
    <scope>NUCLEOTIDE SEQUENCE</scope>
    <source>
        <strain evidence="1">MM415A02916</strain>
        <strain evidence="2">MM415B02540</strain>
    </source>
</reference>
<proteinExistence type="predicted"/>
<protein>
    <submittedName>
        <fullName evidence="1">Uncharacterized protein</fullName>
    </submittedName>
</protein>
<gene>
    <name evidence="1" type="ORF">MM415A02916_0002</name>
    <name evidence="2" type="ORF">MM415B02540_0003</name>
</gene>
<evidence type="ECO:0000313" key="1">
    <source>
        <dbReference type="EMBL" id="QJA72106.1"/>
    </source>
</evidence>
<name>A0A6M3JQ90_9ZZZZ</name>
<organism evidence="1">
    <name type="scientific">viral metagenome</name>
    <dbReference type="NCBI Taxonomy" id="1070528"/>
    <lineage>
        <taxon>unclassified sequences</taxon>
        <taxon>metagenomes</taxon>
        <taxon>organismal metagenomes</taxon>
    </lineage>
</organism>